<evidence type="ECO:0000313" key="13">
    <source>
        <dbReference type="EMBL" id="SBW10791.1"/>
    </source>
</evidence>
<feature type="coiled-coil region" evidence="9">
    <location>
        <begin position="270"/>
        <end position="319"/>
    </location>
</feature>
<evidence type="ECO:0000256" key="8">
    <source>
        <dbReference type="ARBA" id="ARBA00023136"/>
    </source>
</evidence>
<keyword evidence="9" id="KW-0175">Coiled coil</keyword>
<dbReference type="InterPro" id="IPR058781">
    <property type="entry name" value="HH_AprE-like"/>
</dbReference>
<evidence type="ECO:0000256" key="5">
    <source>
        <dbReference type="ARBA" id="ARBA00022519"/>
    </source>
</evidence>
<dbReference type="PANTHER" id="PTHR30386">
    <property type="entry name" value="MEMBRANE FUSION SUBUNIT OF EMRAB-TOLC MULTIDRUG EFFLUX PUMP"/>
    <property type="match status" value="1"/>
</dbReference>
<gene>
    <name evidence="13" type="ORF">KL86DPRO_70029</name>
</gene>
<evidence type="ECO:0000259" key="12">
    <source>
        <dbReference type="Pfam" id="PF26002"/>
    </source>
</evidence>
<keyword evidence="6 10" id="KW-0812">Transmembrane</keyword>
<organism evidence="13">
    <name type="scientific">uncultured delta proteobacterium</name>
    <dbReference type="NCBI Taxonomy" id="34034"/>
    <lineage>
        <taxon>Bacteria</taxon>
        <taxon>Deltaproteobacteria</taxon>
        <taxon>environmental samples</taxon>
    </lineage>
</organism>
<dbReference type="InterPro" id="IPR010129">
    <property type="entry name" value="T1SS_HlyD"/>
</dbReference>
<accession>A0A212KGM3</accession>
<dbReference type="InterPro" id="IPR050739">
    <property type="entry name" value="MFP"/>
</dbReference>
<keyword evidence="8 10" id="KW-0472">Membrane</keyword>
<evidence type="ECO:0000256" key="6">
    <source>
        <dbReference type="ARBA" id="ARBA00022692"/>
    </source>
</evidence>
<dbReference type="InterPro" id="IPR058982">
    <property type="entry name" value="Beta-barrel_AprE"/>
</dbReference>
<dbReference type="AlphaFoldDB" id="A0A212KGM3"/>
<comment type="subcellular location">
    <subcellularLocation>
        <location evidence="1">Cell inner membrane</location>
        <topology evidence="1">Single-pass membrane protein</topology>
    </subcellularLocation>
</comment>
<comment type="similarity">
    <text evidence="2">Belongs to the membrane fusion protein (MFP) (TC 8.A.1) family.</text>
</comment>
<dbReference type="GO" id="GO:0005886">
    <property type="term" value="C:plasma membrane"/>
    <property type="evidence" value="ECO:0007669"/>
    <property type="project" value="UniProtKB-SubCell"/>
</dbReference>
<evidence type="ECO:0000256" key="10">
    <source>
        <dbReference type="SAM" id="Phobius"/>
    </source>
</evidence>
<keyword evidence="5" id="KW-0997">Cell inner membrane</keyword>
<evidence type="ECO:0000256" key="7">
    <source>
        <dbReference type="ARBA" id="ARBA00022989"/>
    </source>
</evidence>
<evidence type="ECO:0000259" key="11">
    <source>
        <dbReference type="Pfam" id="PF25994"/>
    </source>
</evidence>
<reference evidence="13" key="1">
    <citation type="submission" date="2016-04" db="EMBL/GenBank/DDBJ databases">
        <authorList>
            <person name="Evans L.H."/>
            <person name="Alamgir A."/>
            <person name="Owens N."/>
            <person name="Weber N.D."/>
            <person name="Virtaneva K."/>
            <person name="Barbian K."/>
            <person name="Babar A."/>
            <person name="Rosenke K."/>
        </authorList>
    </citation>
    <scope>NUCLEOTIDE SEQUENCE</scope>
    <source>
        <strain evidence="13">86</strain>
    </source>
</reference>
<dbReference type="Pfam" id="PF25994">
    <property type="entry name" value="HH_AprE"/>
    <property type="match status" value="1"/>
</dbReference>
<evidence type="ECO:0000256" key="3">
    <source>
        <dbReference type="ARBA" id="ARBA00022448"/>
    </source>
</evidence>
<evidence type="ECO:0000256" key="9">
    <source>
        <dbReference type="SAM" id="Coils"/>
    </source>
</evidence>
<dbReference type="Pfam" id="PF26002">
    <property type="entry name" value="Beta-barrel_AprE"/>
    <property type="match status" value="1"/>
</dbReference>
<dbReference type="Gene3D" id="2.40.50.100">
    <property type="match status" value="1"/>
</dbReference>
<dbReference type="NCBIfam" id="TIGR01843">
    <property type="entry name" value="type_I_hlyD"/>
    <property type="match status" value="1"/>
</dbReference>
<evidence type="ECO:0000256" key="1">
    <source>
        <dbReference type="ARBA" id="ARBA00004377"/>
    </source>
</evidence>
<dbReference type="EMBL" id="FLUQ01000007">
    <property type="protein sequence ID" value="SBW10791.1"/>
    <property type="molecule type" value="Genomic_DNA"/>
</dbReference>
<dbReference type="GO" id="GO:0015031">
    <property type="term" value="P:protein transport"/>
    <property type="evidence" value="ECO:0007669"/>
    <property type="project" value="InterPro"/>
</dbReference>
<sequence>MKLILAKLKRQTMKINNNFKHVAGAVETWVITPLVKLFNKNKHKGETENPREIIRQGMLVIILFFGGLLVWGVLGHISGAVVGQGKVKLETERKTVQHLEGGIVDSILVQEGDEVEEGQPLIILESVQVDATANMWQKQLVGQKAALLRNIAEKMLQDKLVWPDELVKKAKAADCMDILSTEEKFFAARVNALAGQISLLESQISQIDAQIVGSEDQIRAENKIIATLQEELKAKRQLFNERYLEKSQILELERNLASHEGNRGSRKQAVAEAKQRRVELALRIEDTKNRFVEEASNASSKLQNEVSQLEEKLRSTLDVKNRLKVLAPVAGRVVDLKVHSRGGVIRAGEPLMDIVPQDKPLVVETHVPVNKITEVFLGQEANVQLDAFDARLIPHIPGKVTYISADRLEERTNAGMQPYYLCYVEVDGKKLHEENVYLSPGMPVTVYITTKKRSILYFIFEPLIKNWDRALRE</sequence>
<dbReference type="PRINTS" id="PR01490">
    <property type="entry name" value="RTXTOXIND"/>
</dbReference>
<keyword evidence="4" id="KW-1003">Cell membrane</keyword>
<dbReference type="SUPFAM" id="SSF51230">
    <property type="entry name" value="Single hybrid motif"/>
    <property type="match status" value="1"/>
</dbReference>
<dbReference type="InterPro" id="IPR011053">
    <property type="entry name" value="Single_hybrid_motif"/>
</dbReference>
<dbReference type="PANTHER" id="PTHR30386:SF17">
    <property type="entry name" value="ALKALINE PROTEASE SECRETION PROTEIN APRE"/>
    <property type="match status" value="1"/>
</dbReference>
<keyword evidence="7 10" id="KW-1133">Transmembrane helix</keyword>
<dbReference type="Gene3D" id="2.40.30.170">
    <property type="match status" value="1"/>
</dbReference>
<name>A0A212KGM3_9DELT</name>
<keyword evidence="3" id="KW-0813">Transport</keyword>
<proteinExistence type="inferred from homology"/>
<protein>
    <submittedName>
        <fullName evidence="13">Uncharacterized protein</fullName>
    </submittedName>
</protein>
<feature type="domain" description="AprE-like beta-barrel" evidence="12">
    <location>
        <begin position="361"/>
        <end position="451"/>
    </location>
</feature>
<evidence type="ECO:0000256" key="2">
    <source>
        <dbReference type="ARBA" id="ARBA00009477"/>
    </source>
</evidence>
<evidence type="ECO:0000256" key="4">
    <source>
        <dbReference type="ARBA" id="ARBA00022475"/>
    </source>
</evidence>
<feature type="domain" description="AprE-like long alpha-helical hairpin" evidence="11">
    <location>
        <begin position="130"/>
        <end position="318"/>
    </location>
</feature>
<feature type="transmembrane region" description="Helical" evidence="10">
    <location>
        <begin position="59"/>
        <end position="82"/>
    </location>
</feature>